<protein>
    <submittedName>
        <fullName evidence="2">Uncharacterized protein</fullName>
    </submittedName>
</protein>
<evidence type="ECO:0000256" key="1">
    <source>
        <dbReference type="SAM" id="MobiDB-lite"/>
    </source>
</evidence>
<feature type="non-terminal residue" evidence="2">
    <location>
        <position position="1"/>
    </location>
</feature>
<dbReference type="EMBL" id="CAUYUJ010022668">
    <property type="protein sequence ID" value="CAK0911903.1"/>
    <property type="molecule type" value="Genomic_DNA"/>
</dbReference>
<comment type="caution">
    <text evidence="2">The sequence shown here is derived from an EMBL/GenBank/DDBJ whole genome shotgun (WGS) entry which is preliminary data.</text>
</comment>
<proteinExistence type="predicted"/>
<feature type="region of interest" description="Disordered" evidence="1">
    <location>
        <begin position="1"/>
        <end position="86"/>
    </location>
</feature>
<organism evidence="2 3">
    <name type="scientific">Prorocentrum cordatum</name>
    <dbReference type="NCBI Taxonomy" id="2364126"/>
    <lineage>
        <taxon>Eukaryota</taxon>
        <taxon>Sar</taxon>
        <taxon>Alveolata</taxon>
        <taxon>Dinophyceae</taxon>
        <taxon>Prorocentrales</taxon>
        <taxon>Prorocentraceae</taxon>
        <taxon>Prorocentrum</taxon>
    </lineage>
</organism>
<feature type="compositionally biased region" description="Low complexity" evidence="1">
    <location>
        <begin position="62"/>
        <end position="72"/>
    </location>
</feature>
<dbReference type="Proteomes" id="UP001189429">
    <property type="component" value="Unassembled WGS sequence"/>
</dbReference>
<feature type="non-terminal residue" evidence="2">
    <location>
        <position position="220"/>
    </location>
</feature>
<evidence type="ECO:0000313" key="2">
    <source>
        <dbReference type="EMBL" id="CAK0911903.1"/>
    </source>
</evidence>
<gene>
    <name evidence="2" type="ORF">PCOR1329_LOCUS85635</name>
</gene>
<sequence length="220" mass="21872">ASSTLPDSFPLPGEPRTAEPLVVSSKPQRPIDASSSSESSDVLPLATRVKRRRAEGGGIASGGSAAAASGARDGLEGGGIASSGVSVGESPVQAVSAEGGVAAAAEGAGFSWPHDAQPPFGASQEALGMTPVPPPVTHSQQEPMSSQQAALEREAVVSQANAGDRDADGDAIPASQPRREDGPAASFDEQAFEKRLQEAAQATAAAPPAPAPHLPSVVSS</sequence>
<feature type="compositionally biased region" description="Low complexity" evidence="1">
    <location>
        <begin position="98"/>
        <end position="109"/>
    </location>
</feature>
<evidence type="ECO:0000313" key="3">
    <source>
        <dbReference type="Proteomes" id="UP001189429"/>
    </source>
</evidence>
<feature type="region of interest" description="Disordered" evidence="1">
    <location>
        <begin position="98"/>
        <end position="220"/>
    </location>
</feature>
<feature type="compositionally biased region" description="Polar residues" evidence="1">
    <location>
        <begin position="137"/>
        <end position="149"/>
    </location>
</feature>
<accession>A0ABN9YGB3</accession>
<keyword evidence="3" id="KW-1185">Reference proteome</keyword>
<name>A0ABN9YGB3_9DINO</name>
<reference evidence="2" key="1">
    <citation type="submission" date="2023-10" db="EMBL/GenBank/DDBJ databases">
        <authorList>
            <person name="Chen Y."/>
            <person name="Shah S."/>
            <person name="Dougan E. K."/>
            <person name="Thang M."/>
            <person name="Chan C."/>
        </authorList>
    </citation>
    <scope>NUCLEOTIDE SEQUENCE [LARGE SCALE GENOMIC DNA]</scope>
</reference>